<name>A0A834KNA7_VESGE</name>
<dbReference type="PANTHER" id="PTHR11552:SF154">
    <property type="entry name" value="FI04917P"/>
    <property type="match status" value="1"/>
</dbReference>
<comment type="similarity">
    <text evidence="1">Belongs to the GMC oxidoreductase family.</text>
</comment>
<dbReference type="EMBL" id="JACSDZ010000003">
    <property type="protein sequence ID" value="KAF7409732.1"/>
    <property type="molecule type" value="Genomic_DNA"/>
</dbReference>
<dbReference type="PANTHER" id="PTHR11552">
    <property type="entry name" value="GLUCOSE-METHANOL-CHOLINE GMC OXIDOREDUCTASE"/>
    <property type="match status" value="1"/>
</dbReference>
<dbReference type="InterPro" id="IPR036188">
    <property type="entry name" value="FAD/NAD-bd_sf"/>
</dbReference>
<dbReference type="AlphaFoldDB" id="A0A834KNA7"/>
<evidence type="ECO:0000256" key="1">
    <source>
        <dbReference type="ARBA" id="ARBA00010790"/>
    </source>
</evidence>
<comment type="caution">
    <text evidence="2">The sequence shown here is derived from an EMBL/GenBank/DDBJ whole genome shotgun (WGS) entry which is preliminary data.</text>
</comment>
<dbReference type="InterPro" id="IPR012132">
    <property type="entry name" value="GMC_OxRdtase"/>
</dbReference>
<accession>A0A834KNA7</accession>
<dbReference type="Proteomes" id="UP000617340">
    <property type="component" value="Unassembled WGS sequence"/>
</dbReference>
<dbReference type="GO" id="GO:0016491">
    <property type="term" value="F:oxidoreductase activity"/>
    <property type="evidence" value="ECO:0007669"/>
    <property type="project" value="TreeGrafter"/>
</dbReference>
<sequence length="135" mass="15578">MSKTVIQTYAIALGIGKSNIKPILIYALTYFNYYLMNLENQSQVTKKLLKEYDCIVIDCSSADSVIANRLTENSEWNVLLLEVVSHETEITDVSALSLYLQNTKLNWKYRAQAQDRAYQAMKDNRCCWTRGKMSF</sequence>
<protein>
    <submittedName>
        <fullName evidence="2">Uncharacterized protein</fullName>
    </submittedName>
</protein>
<organism evidence="2 3">
    <name type="scientific">Vespula germanica</name>
    <name type="common">German yellow jacket</name>
    <name type="synonym">Paravespula germanica</name>
    <dbReference type="NCBI Taxonomy" id="30212"/>
    <lineage>
        <taxon>Eukaryota</taxon>
        <taxon>Metazoa</taxon>
        <taxon>Ecdysozoa</taxon>
        <taxon>Arthropoda</taxon>
        <taxon>Hexapoda</taxon>
        <taxon>Insecta</taxon>
        <taxon>Pterygota</taxon>
        <taxon>Neoptera</taxon>
        <taxon>Endopterygota</taxon>
        <taxon>Hymenoptera</taxon>
        <taxon>Apocrita</taxon>
        <taxon>Aculeata</taxon>
        <taxon>Vespoidea</taxon>
        <taxon>Vespidae</taxon>
        <taxon>Vespinae</taxon>
        <taxon>Vespula</taxon>
    </lineage>
</organism>
<evidence type="ECO:0000313" key="2">
    <source>
        <dbReference type="EMBL" id="KAF7409732.1"/>
    </source>
</evidence>
<proteinExistence type="inferred from homology"/>
<keyword evidence="3" id="KW-1185">Reference proteome</keyword>
<dbReference type="GO" id="GO:0050660">
    <property type="term" value="F:flavin adenine dinucleotide binding"/>
    <property type="evidence" value="ECO:0007669"/>
    <property type="project" value="InterPro"/>
</dbReference>
<dbReference type="Gene3D" id="3.50.50.60">
    <property type="entry name" value="FAD/NAD(P)-binding domain"/>
    <property type="match status" value="1"/>
</dbReference>
<reference evidence="2" key="1">
    <citation type="journal article" date="2020" name="G3 (Bethesda)">
        <title>High-Quality Assemblies for Three Invasive Social Wasps from the &lt;i&gt;Vespula&lt;/i&gt; Genus.</title>
        <authorList>
            <person name="Harrop T.W.R."/>
            <person name="Guhlin J."/>
            <person name="McLaughlin G.M."/>
            <person name="Permina E."/>
            <person name="Stockwell P."/>
            <person name="Gilligan J."/>
            <person name="Le Lec M.F."/>
            <person name="Gruber M.A.M."/>
            <person name="Quinn O."/>
            <person name="Lovegrove M."/>
            <person name="Duncan E.J."/>
            <person name="Remnant E.J."/>
            <person name="Van Eeckhoven J."/>
            <person name="Graham B."/>
            <person name="Knapp R.A."/>
            <person name="Langford K.W."/>
            <person name="Kronenberg Z."/>
            <person name="Press M.O."/>
            <person name="Eacker S.M."/>
            <person name="Wilson-Rankin E.E."/>
            <person name="Purcell J."/>
            <person name="Lester P.J."/>
            <person name="Dearden P.K."/>
        </authorList>
    </citation>
    <scope>NUCLEOTIDE SEQUENCE</scope>
    <source>
        <strain evidence="2">Linc-1</strain>
    </source>
</reference>
<evidence type="ECO:0000313" key="3">
    <source>
        <dbReference type="Proteomes" id="UP000617340"/>
    </source>
</evidence>
<gene>
    <name evidence="2" type="ORF">HZH68_004113</name>
</gene>